<protein>
    <submittedName>
        <fullName evidence="1">Unannotated protein</fullName>
    </submittedName>
</protein>
<dbReference type="AlphaFoldDB" id="A0A6J7J4K4"/>
<evidence type="ECO:0000313" key="1">
    <source>
        <dbReference type="EMBL" id="CAB4938165.1"/>
    </source>
</evidence>
<dbReference type="EMBL" id="CAFBMK010000219">
    <property type="protein sequence ID" value="CAB4938165.1"/>
    <property type="molecule type" value="Genomic_DNA"/>
</dbReference>
<organism evidence="1">
    <name type="scientific">freshwater metagenome</name>
    <dbReference type="NCBI Taxonomy" id="449393"/>
    <lineage>
        <taxon>unclassified sequences</taxon>
        <taxon>metagenomes</taxon>
        <taxon>ecological metagenomes</taxon>
    </lineage>
</organism>
<gene>
    <name evidence="1" type="ORF">UFOPK3564_02781</name>
</gene>
<sequence>MSSTLSLPAVVSTIWSVPSVAMPMRSSDGSAVFSPSSQRTSIVRVAPGSSVS</sequence>
<proteinExistence type="predicted"/>
<reference evidence="1" key="1">
    <citation type="submission" date="2020-05" db="EMBL/GenBank/DDBJ databases">
        <authorList>
            <person name="Chiriac C."/>
            <person name="Salcher M."/>
            <person name="Ghai R."/>
            <person name="Kavagutti S V."/>
        </authorList>
    </citation>
    <scope>NUCLEOTIDE SEQUENCE</scope>
</reference>
<name>A0A6J7J4K4_9ZZZZ</name>
<accession>A0A6J7J4K4</accession>